<organism evidence="2 3">
    <name type="scientific">Gloeocapsopsis dulcis AAB1 = 1H9</name>
    <dbReference type="NCBI Taxonomy" id="1433147"/>
    <lineage>
        <taxon>Bacteria</taxon>
        <taxon>Bacillati</taxon>
        <taxon>Cyanobacteriota</taxon>
        <taxon>Cyanophyceae</taxon>
        <taxon>Oscillatoriophycideae</taxon>
        <taxon>Chroococcales</taxon>
        <taxon>Chroococcaceae</taxon>
        <taxon>Gloeocapsopsis</taxon>
        <taxon>Gloeocapsopsis dulcis</taxon>
    </lineage>
</organism>
<evidence type="ECO:0000313" key="3">
    <source>
        <dbReference type="Proteomes" id="UP000441797"/>
    </source>
</evidence>
<protein>
    <submittedName>
        <fullName evidence="2">Nickel transport complex protein, NikM subunit, transmembrane</fullName>
    </submittedName>
</protein>
<gene>
    <name evidence="2" type="ORF">BWI75_20540</name>
</gene>
<dbReference type="Proteomes" id="UP000441797">
    <property type="component" value="Unassembled WGS sequence"/>
</dbReference>
<dbReference type="InterPro" id="IPR019613">
    <property type="entry name" value="DUF4198"/>
</dbReference>
<evidence type="ECO:0000313" key="2">
    <source>
        <dbReference type="EMBL" id="MUL38641.1"/>
    </source>
</evidence>
<keyword evidence="1" id="KW-0732">Signal</keyword>
<keyword evidence="2" id="KW-0472">Membrane</keyword>
<dbReference type="Pfam" id="PF10670">
    <property type="entry name" value="DUF4198"/>
    <property type="match status" value="1"/>
</dbReference>
<dbReference type="OrthoDB" id="5368503at2"/>
<feature type="chain" id="PRO_5026705313" evidence="1">
    <location>
        <begin position="28"/>
        <end position="242"/>
    </location>
</feature>
<feature type="signal peptide" evidence="1">
    <location>
        <begin position="1"/>
        <end position="27"/>
    </location>
</feature>
<dbReference type="AlphaFoldDB" id="A0A6N8G0A7"/>
<dbReference type="RefSeq" id="WP_105220786.1">
    <property type="nucleotide sequence ID" value="NZ_CAWNSU010000068.1"/>
</dbReference>
<accession>A0A6N8G0A7</accession>
<reference evidence="2 3" key="1">
    <citation type="journal article" date="2019" name="Front. Microbiol.">
        <title>Genomic Features for Desiccation Tolerance and Sugar Biosynthesis in the Extremophile Gloeocapsopsis sp. UTEX B3054.</title>
        <authorList>
            <person name="Urrejola C."/>
            <person name="Alcorta J."/>
            <person name="Salas L."/>
            <person name="Vasquez M."/>
            <person name="Polz M.F."/>
            <person name="Vicuna R."/>
            <person name="Diez B."/>
        </authorList>
    </citation>
    <scope>NUCLEOTIDE SEQUENCE [LARGE SCALE GENOMIC DNA]</scope>
    <source>
        <strain evidence="2 3">1H9</strain>
    </source>
</reference>
<name>A0A6N8G0A7_9CHRO</name>
<evidence type="ECO:0000256" key="1">
    <source>
        <dbReference type="SAM" id="SignalP"/>
    </source>
</evidence>
<keyword evidence="3" id="KW-1185">Reference proteome</keyword>
<sequence>MALKFLKELVLSATLLPLLIQPAFAHAIWIDKGEKPGELKVLLGHPELNETDPYDSIKFQGARAYDKAVFPVHLSVQRRLNGVTLVPQRKIVALTARHNNGYFVVRDNNYINVFRPDALAANDEQTNVVHTYKYAKAFYESSGLVSLWFGLPLEIIPQQDPFTVGSGGTLKVLVLYRGKPQQGATVEYRGKMLTTNGNGFAFVTLGQGPFHVIESEYSVPSQDPAADEIGHASSLTIDKRGF</sequence>
<proteinExistence type="predicted"/>
<keyword evidence="2" id="KW-0812">Transmembrane</keyword>
<dbReference type="EMBL" id="NAPY01000045">
    <property type="protein sequence ID" value="MUL38641.1"/>
    <property type="molecule type" value="Genomic_DNA"/>
</dbReference>
<comment type="caution">
    <text evidence="2">The sequence shown here is derived from an EMBL/GenBank/DDBJ whole genome shotgun (WGS) entry which is preliminary data.</text>
</comment>